<comment type="caution">
    <text evidence="4">The sequence shown here is derived from an EMBL/GenBank/DDBJ whole genome shotgun (WGS) entry which is preliminary data.</text>
</comment>
<dbReference type="PANTHER" id="PTHR19303:SF74">
    <property type="entry name" value="POGO TRANSPOSABLE ELEMENT WITH KRAB DOMAIN"/>
    <property type="match status" value="1"/>
</dbReference>
<proteinExistence type="predicted"/>
<dbReference type="Pfam" id="PF03221">
    <property type="entry name" value="HTH_Tnp_Tc5"/>
    <property type="match status" value="1"/>
</dbReference>
<evidence type="ECO:0000259" key="3">
    <source>
        <dbReference type="PROSITE" id="PS51253"/>
    </source>
</evidence>
<evidence type="ECO:0000256" key="1">
    <source>
        <dbReference type="ARBA" id="ARBA00004123"/>
    </source>
</evidence>
<organism evidence="4 5">
    <name type="scientific">Parnassius mnemosyne</name>
    <name type="common">clouded apollo</name>
    <dbReference type="NCBI Taxonomy" id="213953"/>
    <lineage>
        <taxon>Eukaryota</taxon>
        <taxon>Metazoa</taxon>
        <taxon>Ecdysozoa</taxon>
        <taxon>Arthropoda</taxon>
        <taxon>Hexapoda</taxon>
        <taxon>Insecta</taxon>
        <taxon>Pterygota</taxon>
        <taxon>Neoptera</taxon>
        <taxon>Endopterygota</taxon>
        <taxon>Lepidoptera</taxon>
        <taxon>Glossata</taxon>
        <taxon>Ditrysia</taxon>
        <taxon>Papilionoidea</taxon>
        <taxon>Papilionidae</taxon>
        <taxon>Parnassiinae</taxon>
        <taxon>Parnassini</taxon>
        <taxon>Parnassius</taxon>
        <taxon>Driopa</taxon>
    </lineage>
</organism>
<dbReference type="SUPFAM" id="SSF46689">
    <property type="entry name" value="Homeodomain-like"/>
    <property type="match status" value="1"/>
</dbReference>
<gene>
    <name evidence="4" type="ORF">PARMNEM_LOCUS16964</name>
</gene>
<evidence type="ECO:0000313" key="5">
    <source>
        <dbReference type="Proteomes" id="UP001314205"/>
    </source>
</evidence>
<dbReference type="PANTHER" id="PTHR19303">
    <property type="entry name" value="TRANSPOSON"/>
    <property type="match status" value="1"/>
</dbReference>
<sequence>MEKGSKYRKYNQQQLQKAVRLVKDEGKTIYKAAKEADVPWSTLKRYLENEEDSVRKMGRPYALSSDLELKLYNYIIEMRELGFGLTVYQIRKYAYDIAELAGRENFLPSDNRVTSKWWWNSFKSTYNLCLRVPENLSAYRASMANEVMIKDFFSKLDDLLTKLNIKNKPNLIWNCDETGLSYVVKPSKVVTGIGKKYVYKRSYAERGQTQTMLACICADGTWIPPMIIFKGVRWNATLKNDALPNALIKLSPKGWVNSELFYEWFNFFITAMPPERHVVLLMDSHSVHIGAEVLKVAKDNQFFFYFPSSLHASIAAT</sequence>
<reference evidence="4 5" key="1">
    <citation type="submission" date="2023-11" db="EMBL/GenBank/DDBJ databases">
        <authorList>
            <person name="Hedman E."/>
            <person name="Englund M."/>
            <person name="Stromberg M."/>
            <person name="Nyberg Akerstrom W."/>
            <person name="Nylinder S."/>
            <person name="Jareborg N."/>
            <person name="Kallberg Y."/>
            <person name="Kronander E."/>
        </authorList>
    </citation>
    <scope>NUCLEOTIDE SEQUENCE [LARGE SCALE GENOMIC DNA]</scope>
</reference>
<dbReference type="EMBL" id="CAVLGL010000095">
    <property type="protein sequence ID" value="CAK1597859.1"/>
    <property type="molecule type" value="Genomic_DNA"/>
</dbReference>
<keyword evidence="2" id="KW-0238">DNA-binding</keyword>
<dbReference type="InterPro" id="IPR009057">
    <property type="entry name" value="Homeodomain-like_sf"/>
</dbReference>
<dbReference type="Proteomes" id="UP001314205">
    <property type="component" value="Unassembled WGS sequence"/>
</dbReference>
<protein>
    <recommendedName>
        <fullName evidence="3">HTH CENPB-type domain-containing protein</fullName>
    </recommendedName>
</protein>
<dbReference type="InterPro" id="IPR006600">
    <property type="entry name" value="HTH_CenpB_DNA-bd_dom"/>
</dbReference>
<dbReference type="GO" id="GO:0003677">
    <property type="term" value="F:DNA binding"/>
    <property type="evidence" value="ECO:0007669"/>
    <property type="project" value="UniProtKB-KW"/>
</dbReference>
<dbReference type="InterPro" id="IPR050863">
    <property type="entry name" value="CenT-Element_Derived"/>
</dbReference>
<accession>A0AAV1LUK3</accession>
<name>A0AAV1LUK3_9NEOP</name>
<dbReference type="AlphaFoldDB" id="A0AAV1LUK3"/>
<dbReference type="InterPro" id="IPR004875">
    <property type="entry name" value="DDE_SF_endonuclease_dom"/>
</dbReference>
<dbReference type="Pfam" id="PF03184">
    <property type="entry name" value="DDE_1"/>
    <property type="match status" value="1"/>
</dbReference>
<feature type="domain" description="HTH CENPB-type" evidence="3">
    <location>
        <begin position="55"/>
        <end position="132"/>
    </location>
</feature>
<dbReference type="GO" id="GO:0005634">
    <property type="term" value="C:nucleus"/>
    <property type="evidence" value="ECO:0007669"/>
    <property type="project" value="UniProtKB-SubCell"/>
</dbReference>
<evidence type="ECO:0000313" key="4">
    <source>
        <dbReference type="EMBL" id="CAK1597859.1"/>
    </source>
</evidence>
<comment type="subcellular location">
    <subcellularLocation>
        <location evidence="1">Nucleus</location>
    </subcellularLocation>
</comment>
<dbReference type="PROSITE" id="PS51253">
    <property type="entry name" value="HTH_CENPB"/>
    <property type="match status" value="1"/>
</dbReference>
<keyword evidence="5" id="KW-1185">Reference proteome</keyword>
<evidence type="ECO:0000256" key="2">
    <source>
        <dbReference type="ARBA" id="ARBA00023125"/>
    </source>
</evidence>